<comment type="caution">
    <text evidence="3">The sequence shown here is derived from an EMBL/GenBank/DDBJ whole genome shotgun (WGS) entry which is preliminary data.</text>
</comment>
<evidence type="ECO:0000259" key="2">
    <source>
        <dbReference type="Pfam" id="PF02517"/>
    </source>
</evidence>
<evidence type="ECO:0000313" key="4">
    <source>
        <dbReference type="Proteomes" id="UP001293593"/>
    </source>
</evidence>
<evidence type="ECO:0000256" key="1">
    <source>
        <dbReference type="SAM" id="Phobius"/>
    </source>
</evidence>
<accession>A0AAE1IS48</accession>
<feature type="transmembrane region" description="Helical" evidence="1">
    <location>
        <begin position="129"/>
        <end position="150"/>
    </location>
</feature>
<dbReference type="Proteomes" id="UP001293593">
    <property type="component" value="Unassembled WGS sequence"/>
</dbReference>
<feature type="domain" description="CAAX prenyl protease 2/Lysostaphin resistance protein A-like" evidence="2">
    <location>
        <begin position="223"/>
        <end position="305"/>
    </location>
</feature>
<dbReference type="PANTHER" id="PTHR43592:SF4">
    <property type="entry name" value="CAAX AMINO TERMINAL PROTEASE FAMILY PROTEIN"/>
    <property type="match status" value="1"/>
</dbReference>
<feature type="transmembrane region" description="Helical" evidence="1">
    <location>
        <begin position="170"/>
        <end position="198"/>
    </location>
</feature>
<dbReference type="GO" id="GO:0080120">
    <property type="term" value="P:CAAX-box protein maturation"/>
    <property type="evidence" value="ECO:0007669"/>
    <property type="project" value="UniProtKB-ARBA"/>
</dbReference>
<protein>
    <recommendedName>
        <fullName evidence="2">CAAX prenyl protease 2/Lysostaphin resistance protein A-like domain-containing protein</fullName>
    </recommendedName>
</protein>
<dbReference type="InterPro" id="IPR003675">
    <property type="entry name" value="Rce1/LyrA-like_dom"/>
</dbReference>
<reference evidence="3" key="1">
    <citation type="submission" date="2023-10" db="EMBL/GenBank/DDBJ databases">
        <title>Chromosome-level genome of the transformable northern wattle, Acacia crassicarpa.</title>
        <authorList>
            <person name="Massaro I."/>
            <person name="Sinha N.R."/>
            <person name="Poethig S."/>
            <person name="Leichty A.R."/>
        </authorList>
    </citation>
    <scope>NUCLEOTIDE SEQUENCE</scope>
    <source>
        <strain evidence="3">Acra3RX</strain>
        <tissue evidence="3">Leaf</tissue>
    </source>
</reference>
<dbReference type="Pfam" id="PF02517">
    <property type="entry name" value="Rce1-like"/>
    <property type="match status" value="1"/>
</dbReference>
<keyword evidence="1" id="KW-0472">Membrane</keyword>
<keyword evidence="4" id="KW-1185">Reference proteome</keyword>
<gene>
    <name evidence="3" type="ORF">QN277_008495</name>
</gene>
<proteinExistence type="predicted"/>
<dbReference type="GO" id="GO:0004175">
    <property type="term" value="F:endopeptidase activity"/>
    <property type="evidence" value="ECO:0007669"/>
    <property type="project" value="UniProtKB-ARBA"/>
</dbReference>
<name>A0AAE1IS48_9FABA</name>
<organism evidence="3 4">
    <name type="scientific">Acacia crassicarpa</name>
    <name type="common">northern wattle</name>
    <dbReference type="NCBI Taxonomy" id="499986"/>
    <lineage>
        <taxon>Eukaryota</taxon>
        <taxon>Viridiplantae</taxon>
        <taxon>Streptophyta</taxon>
        <taxon>Embryophyta</taxon>
        <taxon>Tracheophyta</taxon>
        <taxon>Spermatophyta</taxon>
        <taxon>Magnoliopsida</taxon>
        <taxon>eudicotyledons</taxon>
        <taxon>Gunneridae</taxon>
        <taxon>Pentapetalae</taxon>
        <taxon>rosids</taxon>
        <taxon>fabids</taxon>
        <taxon>Fabales</taxon>
        <taxon>Fabaceae</taxon>
        <taxon>Caesalpinioideae</taxon>
        <taxon>mimosoid clade</taxon>
        <taxon>Acacieae</taxon>
        <taxon>Acacia</taxon>
    </lineage>
</organism>
<keyword evidence="1" id="KW-1133">Transmembrane helix</keyword>
<feature type="transmembrane region" description="Helical" evidence="1">
    <location>
        <begin position="94"/>
        <end position="117"/>
    </location>
</feature>
<evidence type="ECO:0000313" key="3">
    <source>
        <dbReference type="EMBL" id="KAK4255497.1"/>
    </source>
</evidence>
<dbReference type="AlphaFoldDB" id="A0AAE1IS48"/>
<sequence>MSSVRWPLLYSSPPSSQSTNVGRQFTKQLHCSLFPSNQLTCSLRIRRSATLRHHASFKIFCKRSKTTQENGLSHGFSVLQGDSPWQGGNLWSTLAFYIFCLHIPLGFGGLSVVTQIIGKNSLLPQTKILAILLIQILELNGAFLLLKYTAKPQYKLSSFFKNNSSVETRNWVLASAVGFGVLVLLLFLTSLIASRLFGSKPVNNSILKEILLSSDVSRVACDIVYCIVCPLLEEVVWRGFLLTSLSSTMEWPQAVALSSAIFSACHFSAESFVQLFIIGCVLGCSYCWTGNLKSPVLIHSLYNALTLIISYLY</sequence>
<dbReference type="EMBL" id="JAWXYG010000013">
    <property type="protein sequence ID" value="KAK4255497.1"/>
    <property type="molecule type" value="Genomic_DNA"/>
</dbReference>
<keyword evidence="1" id="KW-0812">Transmembrane</keyword>
<dbReference type="PANTHER" id="PTHR43592">
    <property type="entry name" value="CAAX AMINO TERMINAL PROTEASE"/>
    <property type="match status" value="1"/>
</dbReference>